<dbReference type="Proteomes" id="UP000004703">
    <property type="component" value="Chromosome"/>
</dbReference>
<reference evidence="2 3" key="2">
    <citation type="submission" date="2013-04" db="EMBL/GenBank/DDBJ databases">
        <authorList>
            <person name="Fiebig A."/>
            <person name="Pradella S."/>
            <person name="Wagner-Doebler I."/>
        </authorList>
    </citation>
    <scope>NUCLEOTIDE SEQUENCE [LARGE SCALE GENOMIC DNA]</scope>
    <source>
        <strain evidence="3">DSM 17067 / NCIMB 14079 / DFL-11</strain>
    </source>
</reference>
<proteinExistence type="predicted"/>
<protein>
    <submittedName>
        <fullName evidence="2">Putative transcriptional regulator with C-terminal CBS domain protein</fullName>
    </submittedName>
</protein>
<organism evidence="2 3">
    <name type="scientific">Roseibium alexandrii (strain DSM 17067 / NCIMB 14079 / DFL-11)</name>
    <name type="common">Labrenzia alexandrii</name>
    <dbReference type="NCBI Taxonomy" id="244592"/>
    <lineage>
        <taxon>Bacteria</taxon>
        <taxon>Pseudomonadati</taxon>
        <taxon>Pseudomonadota</taxon>
        <taxon>Alphaproteobacteria</taxon>
        <taxon>Hyphomicrobiales</taxon>
        <taxon>Stappiaceae</taxon>
        <taxon>Roseibium</taxon>
    </lineage>
</organism>
<dbReference type="Gene3D" id="1.10.260.40">
    <property type="entry name" value="lambda repressor-like DNA-binding domains"/>
    <property type="match status" value="1"/>
</dbReference>
<dbReference type="GO" id="GO:0003677">
    <property type="term" value="F:DNA binding"/>
    <property type="evidence" value="ECO:0007669"/>
    <property type="project" value="InterPro"/>
</dbReference>
<evidence type="ECO:0000313" key="3">
    <source>
        <dbReference type="Proteomes" id="UP000004703"/>
    </source>
</evidence>
<dbReference type="PROSITE" id="PS50943">
    <property type="entry name" value="HTH_CROC1"/>
    <property type="match status" value="1"/>
</dbReference>
<accession>A0A5E8H5K9</accession>
<dbReference type="EMBL" id="ACCU02000004">
    <property type="protein sequence ID" value="EEE46639.2"/>
    <property type="molecule type" value="Genomic_DNA"/>
</dbReference>
<dbReference type="InterPro" id="IPR010982">
    <property type="entry name" value="Lambda_DNA-bd_dom_sf"/>
</dbReference>
<dbReference type="Pfam" id="PF01381">
    <property type="entry name" value="HTH_3"/>
    <property type="match status" value="1"/>
</dbReference>
<evidence type="ECO:0000259" key="1">
    <source>
        <dbReference type="PROSITE" id="PS50943"/>
    </source>
</evidence>
<dbReference type="SMART" id="SM00530">
    <property type="entry name" value="HTH_XRE"/>
    <property type="match status" value="1"/>
</dbReference>
<feature type="domain" description="HTH cro/C1-type" evidence="1">
    <location>
        <begin position="130"/>
        <end position="163"/>
    </location>
</feature>
<evidence type="ECO:0000313" key="2">
    <source>
        <dbReference type="EMBL" id="EEE46639.2"/>
    </source>
</evidence>
<sequence>MPQPKPQLALNSIPQKAMRMKIFRGKARSKGSSRAGQSANSAIRIRGKSLRSLTNCLLAVMFAAKSKPLFFCDHSRTMCTSGLTFSAARYLCQETITDCRSRRWFQHTLNLKMPDSKSKNPPPIMTPEQFRSWRRTLGLKQKDAAELLGLKKRMIQYYEKGNRDGRPVEIPKSIRLACYALSQGIADFDGVTTTDAPPSKDKPDA</sequence>
<dbReference type="InterPro" id="IPR001387">
    <property type="entry name" value="Cro/C1-type_HTH"/>
</dbReference>
<comment type="caution">
    <text evidence="2">The sequence shown here is derived from an EMBL/GenBank/DDBJ whole genome shotgun (WGS) entry which is preliminary data.</text>
</comment>
<reference evidence="2 3" key="1">
    <citation type="submission" date="2008-01" db="EMBL/GenBank/DDBJ databases">
        <authorList>
            <person name="Wagner-Dobler I."/>
            <person name="Ferriera S."/>
            <person name="Johnson J."/>
            <person name="Kravitz S."/>
            <person name="Beeson K."/>
            <person name="Sutton G."/>
            <person name="Rogers Y.-H."/>
            <person name="Friedman R."/>
            <person name="Frazier M."/>
            <person name="Venter J.C."/>
        </authorList>
    </citation>
    <scope>NUCLEOTIDE SEQUENCE [LARGE SCALE GENOMIC DNA]</scope>
    <source>
        <strain evidence="3">DSM 17067 / NCIMB 14079 / DFL-11</strain>
    </source>
</reference>
<dbReference type="SUPFAM" id="SSF47413">
    <property type="entry name" value="lambda repressor-like DNA-binding domains"/>
    <property type="match status" value="1"/>
</dbReference>
<gene>
    <name evidence="2" type="ORF">SADFL11_3928</name>
</gene>
<dbReference type="AlphaFoldDB" id="A0A5E8H5K9"/>
<dbReference type="CDD" id="cd00093">
    <property type="entry name" value="HTH_XRE"/>
    <property type="match status" value="1"/>
</dbReference>
<name>A0A5E8H5K9_ROSAD</name>